<dbReference type="AlphaFoldDB" id="A0A8H9JVV2"/>
<organism evidence="1">
    <name type="scientific">Vibrio parahaemolyticus</name>
    <dbReference type="NCBI Taxonomy" id="670"/>
    <lineage>
        <taxon>Bacteria</taxon>
        <taxon>Pseudomonadati</taxon>
        <taxon>Pseudomonadota</taxon>
        <taxon>Gammaproteobacteria</taxon>
        <taxon>Vibrionales</taxon>
        <taxon>Vibrionaceae</taxon>
        <taxon>Vibrio</taxon>
    </lineage>
</organism>
<reference evidence="1" key="2">
    <citation type="submission" date="2019-12" db="EMBL/GenBank/DDBJ databases">
        <authorList>
            <consortium name="NCBI Pathogen Detection Project"/>
        </authorList>
    </citation>
    <scope>NUCLEOTIDE SEQUENCE</scope>
    <source>
        <strain evidence="1">1930</strain>
    </source>
</reference>
<name>A0A8H9JVV2_VIBPH</name>
<accession>A0A8H9JVV2</accession>
<dbReference type="Proteomes" id="UP000856022">
    <property type="component" value="Unassembled WGS sequence"/>
</dbReference>
<protein>
    <submittedName>
        <fullName evidence="1">Uncharacterized protein</fullName>
    </submittedName>
</protein>
<sequence>MKDKIYTARVPLYHVKFAWSNSIEALEKEFDIKPNDDDVYDDYSAFVTRRDNTIIMWLPHDKNYTVATPHLCHESFHAAMMLSQMVGIHTNVNDDEAGAYLAEWFSGTVLDFVHEASMVNKQKKKPKDKK</sequence>
<gene>
    <name evidence="1" type="ORF">I7278_00820</name>
</gene>
<dbReference type="RefSeq" id="WP_025818929.1">
    <property type="nucleotide sequence ID" value="NZ_CP187438.1"/>
</dbReference>
<comment type="caution">
    <text evidence="1">The sequence shown here is derived from an EMBL/GenBank/DDBJ whole genome shotgun (WGS) entry which is preliminary data.</text>
</comment>
<reference evidence="1" key="1">
    <citation type="journal article" date="2018" name="Genome Biol.">
        <title>SKESA: strategic k-mer extension for scrupulous assemblies.</title>
        <authorList>
            <person name="Souvorov A."/>
            <person name="Agarwala R."/>
            <person name="Lipman D.J."/>
        </authorList>
    </citation>
    <scope>NUCLEOTIDE SEQUENCE</scope>
    <source>
        <strain evidence="1">1930</strain>
    </source>
</reference>
<dbReference type="EMBL" id="DACQKT010000001">
    <property type="protein sequence ID" value="HAS6675345.1"/>
    <property type="molecule type" value="Genomic_DNA"/>
</dbReference>
<proteinExistence type="predicted"/>
<evidence type="ECO:0000313" key="1">
    <source>
        <dbReference type="EMBL" id="HAS6675345.1"/>
    </source>
</evidence>